<protein>
    <recommendedName>
        <fullName evidence="2">DZF domain-containing protein</fullName>
    </recommendedName>
</protein>
<accession>A0A813ZWL1</accession>
<dbReference type="EMBL" id="CAJNOE010000096">
    <property type="protein sequence ID" value="CAF0904288.1"/>
    <property type="molecule type" value="Genomic_DNA"/>
</dbReference>
<dbReference type="SMART" id="SM00572">
    <property type="entry name" value="DZF"/>
    <property type="match status" value="1"/>
</dbReference>
<dbReference type="SUPFAM" id="SSF57667">
    <property type="entry name" value="beta-beta-alpha zinc fingers"/>
    <property type="match status" value="3"/>
</dbReference>
<dbReference type="InterPro" id="IPR013087">
    <property type="entry name" value="Znf_C2H2_type"/>
</dbReference>
<organism evidence="3 4">
    <name type="scientific">Adineta steineri</name>
    <dbReference type="NCBI Taxonomy" id="433720"/>
    <lineage>
        <taxon>Eukaryota</taxon>
        <taxon>Metazoa</taxon>
        <taxon>Spiralia</taxon>
        <taxon>Gnathifera</taxon>
        <taxon>Rotifera</taxon>
        <taxon>Eurotatoria</taxon>
        <taxon>Bdelloidea</taxon>
        <taxon>Adinetida</taxon>
        <taxon>Adinetidae</taxon>
        <taxon>Adineta</taxon>
    </lineage>
</organism>
<dbReference type="PROSITE" id="PS00028">
    <property type="entry name" value="ZINC_FINGER_C2H2_1"/>
    <property type="match status" value="1"/>
</dbReference>
<sequence>MATNGMNYSMYNGITNPQMAQQQQQSFYGQGYPSSFLQQPIPPYNPYQMYAPSSIANPSQYNSYDHIIRSAAETLAAFTNPNESSVINTSQVQMPASKSHSSSTRRSVKNFSGATNPTRMYYCETCRIACGGHATYQAHLNGSKHKRKELVAQNQQTSVNLSSKTGVNILRCELCDITCTSSDAYKAHLDGSKHEKAMKLHRKLGKTIPSIEPKILNPTSQSTTISQSSINGSQTLINDDQQITLSRLLENSNKPIGEEYIETTYDASNKPVLYHCKLCECTFNDTKGKDMHLKGKRHRLSYKKKVNPNFVVDNNSSNTKLSNSKPKQINNISSNETINNIEYTNMDNNYQEENDDDTKFLMMLHKQIVPSPNFLNIVEQFVSAVESALKSCSEQLQAFTKLSADENTSTSETSTNQSSLMGVSRIGLLGKSLMIKTDRLFHIVVICAEWPTKNLLQTIANILSDNFDSNWKNQIQIDYQADKETIELQANTEEGIMYISILFTSPSIQQEKLEDKSEEFLSKINCLNALYSIHSARWFQNQASIRQHSSALIRCLRYKTSISTNWHSLSSEIIEILIEYALSQNISASNAFRRVLEYLSSGLILLNSPSLCIPWQKDSTKDIFEELTNQQRNDVTQEAQTGLRLMSFGQLTKWFEQSTNPQLMFSLSKRPYSDSDDNNSTKRQCIEFE</sequence>
<dbReference type="GO" id="GO:0003725">
    <property type="term" value="F:double-stranded RNA binding"/>
    <property type="evidence" value="ECO:0007669"/>
    <property type="project" value="TreeGrafter"/>
</dbReference>
<dbReference type="AlphaFoldDB" id="A0A813ZWL1"/>
<dbReference type="InterPro" id="IPR049401">
    <property type="entry name" value="DZF_dom_N"/>
</dbReference>
<reference evidence="3" key="1">
    <citation type="submission" date="2021-02" db="EMBL/GenBank/DDBJ databases">
        <authorList>
            <person name="Nowell W R."/>
        </authorList>
    </citation>
    <scope>NUCLEOTIDE SEQUENCE</scope>
</reference>
<dbReference type="Gene3D" id="1.10.1410.40">
    <property type="match status" value="1"/>
</dbReference>
<dbReference type="InterPro" id="IPR036236">
    <property type="entry name" value="Znf_C2H2_sf"/>
</dbReference>
<dbReference type="GO" id="GO:0071011">
    <property type="term" value="C:precatalytic spliceosome"/>
    <property type="evidence" value="ECO:0007669"/>
    <property type="project" value="TreeGrafter"/>
</dbReference>
<evidence type="ECO:0000313" key="4">
    <source>
        <dbReference type="Proteomes" id="UP000663860"/>
    </source>
</evidence>
<feature type="region of interest" description="Disordered" evidence="1">
    <location>
        <begin position="668"/>
        <end position="689"/>
    </location>
</feature>
<name>A0A813ZWL1_9BILA</name>
<feature type="region of interest" description="Disordered" evidence="1">
    <location>
        <begin position="91"/>
        <end position="111"/>
    </location>
</feature>
<feature type="domain" description="DZF" evidence="2">
    <location>
        <begin position="335"/>
        <end position="689"/>
    </location>
</feature>
<dbReference type="Gene3D" id="3.30.160.60">
    <property type="entry name" value="Classic Zinc Finger"/>
    <property type="match status" value="3"/>
</dbReference>
<dbReference type="GO" id="GO:0003727">
    <property type="term" value="F:single-stranded RNA binding"/>
    <property type="evidence" value="ECO:0007669"/>
    <property type="project" value="TreeGrafter"/>
</dbReference>
<dbReference type="Pfam" id="PF20965">
    <property type="entry name" value="DZF_C"/>
    <property type="match status" value="1"/>
</dbReference>
<evidence type="ECO:0000259" key="2">
    <source>
        <dbReference type="PROSITE" id="PS51703"/>
    </source>
</evidence>
<dbReference type="Gene3D" id="3.30.460.10">
    <property type="entry name" value="Beta Polymerase, domain 2"/>
    <property type="match status" value="1"/>
</dbReference>
<dbReference type="PANTHER" id="PTHR45762">
    <property type="entry name" value="ZINC FINGER RNA-BINDING PROTEIN"/>
    <property type="match status" value="1"/>
</dbReference>
<dbReference type="InterPro" id="IPR043519">
    <property type="entry name" value="NT_sf"/>
</dbReference>
<dbReference type="InterPro" id="IPR003604">
    <property type="entry name" value="Matrin/U1-like-C_Znf_C2H2"/>
</dbReference>
<dbReference type="SMART" id="SM00355">
    <property type="entry name" value="ZnF_C2H2"/>
    <property type="match status" value="3"/>
</dbReference>
<evidence type="ECO:0000256" key="1">
    <source>
        <dbReference type="SAM" id="MobiDB-lite"/>
    </source>
</evidence>
<dbReference type="Pfam" id="PF12874">
    <property type="entry name" value="zf-met"/>
    <property type="match status" value="3"/>
</dbReference>
<comment type="caution">
    <text evidence="3">The sequence shown here is derived from an EMBL/GenBank/DDBJ whole genome shotgun (WGS) entry which is preliminary data.</text>
</comment>
<dbReference type="Proteomes" id="UP000663860">
    <property type="component" value="Unassembled WGS sequence"/>
</dbReference>
<dbReference type="PANTHER" id="PTHR45762:SF3">
    <property type="entry name" value="ZINC-FINGER PROTEIN AT 72D, ISOFORM B"/>
    <property type="match status" value="1"/>
</dbReference>
<proteinExistence type="predicted"/>
<dbReference type="SMART" id="SM00451">
    <property type="entry name" value="ZnF_U1"/>
    <property type="match status" value="3"/>
</dbReference>
<dbReference type="Pfam" id="PF07528">
    <property type="entry name" value="DZF_N"/>
    <property type="match status" value="1"/>
</dbReference>
<dbReference type="GO" id="GO:0008270">
    <property type="term" value="F:zinc ion binding"/>
    <property type="evidence" value="ECO:0007669"/>
    <property type="project" value="InterPro"/>
</dbReference>
<evidence type="ECO:0000313" key="3">
    <source>
        <dbReference type="EMBL" id="CAF0904288.1"/>
    </source>
</evidence>
<dbReference type="PROSITE" id="PS51703">
    <property type="entry name" value="DZF"/>
    <property type="match status" value="1"/>
</dbReference>
<dbReference type="InterPro" id="IPR049402">
    <property type="entry name" value="DZF_dom_C"/>
</dbReference>
<dbReference type="InterPro" id="IPR006561">
    <property type="entry name" value="DZF_dom"/>
</dbReference>
<gene>
    <name evidence="3" type="ORF">IZO911_LOCUS12423</name>
</gene>